<accession>A0A1I1QX77</accession>
<organism evidence="2 3">
    <name type="scientific">Algibacter pectinivorans</name>
    <dbReference type="NCBI Taxonomy" id="870482"/>
    <lineage>
        <taxon>Bacteria</taxon>
        <taxon>Pseudomonadati</taxon>
        <taxon>Bacteroidota</taxon>
        <taxon>Flavobacteriia</taxon>
        <taxon>Flavobacteriales</taxon>
        <taxon>Flavobacteriaceae</taxon>
        <taxon>Algibacter</taxon>
    </lineage>
</organism>
<dbReference type="AlphaFoldDB" id="A0A1I1QX77"/>
<dbReference type="EMBL" id="FOMI01000007">
    <property type="protein sequence ID" value="SFD23883.1"/>
    <property type="molecule type" value="Genomic_DNA"/>
</dbReference>
<sequence>MNNIEYIKEARKGIIAKYHLNKLANLNNEIKFGGLDLELDQLLALASELLDEKKQEEKDELNEIKKAKNAINL</sequence>
<evidence type="ECO:0000313" key="3">
    <source>
        <dbReference type="Proteomes" id="UP000199439"/>
    </source>
</evidence>
<protein>
    <submittedName>
        <fullName evidence="2">Uncharacterized protein</fullName>
    </submittedName>
</protein>
<evidence type="ECO:0000313" key="2">
    <source>
        <dbReference type="EMBL" id="SFD23883.1"/>
    </source>
</evidence>
<gene>
    <name evidence="2" type="ORF">SAMN04487987_10711</name>
</gene>
<dbReference type="Proteomes" id="UP000199439">
    <property type="component" value="Unassembled WGS sequence"/>
</dbReference>
<evidence type="ECO:0000256" key="1">
    <source>
        <dbReference type="SAM" id="Coils"/>
    </source>
</evidence>
<keyword evidence="3" id="KW-1185">Reference proteome</keyword>
<keyword evidence="1" id="KW-0175">Coiled coil</keyword>
<reference evidence="3" key="1">
    <citation type="submission" date="2016-10" db="EMBL/GenBank/DDBJ databases">
        <authorList>
            <person name="Varghese N."/>
            <person name="Submissions S."/>
        </authorList>
    </citation>
    <scope>NUCLEOTIDE SEQUENCE [LARGE SCALE GENOMIC DNA]</scope>
    <source>
        <strain evidence="3">DSM 25730</strain>
    </source>
</reference>
<proteinExistence type="predicted"/>
<name>A0A1I1QX77_9FLAO</name>
<dbReference type="RefSeq" id="WP_092852100.1">
    <property type="nucleotide sequence ID" value="NZ_FOMI01000007.1"/>
</dbReference>
<dbReference type="STRING" id="870482.SAMN04487987_10711"/>
<feature type="coiled-coil region" evidence="1">
    <location>
        <begin position="39"/>
        <end position="70"/>
    </location>
</feature>